<keyword evidence="5" id="KW-1185">Reference proteome</keyword>
<protein>
    <recommendedName>
        <fullName evidence="3">Lipocalin/cytosolic fatty-acid binding domain-containing protein</fullName>
    </recommendedName>
</protein>
<organism evidence="4 5">
    <name type="scientific">Gambusia affinis</name>
    <name type="common">Western mosquitofish</name>
    <name type="synonym">Heterandria affinis</name>
    <dbReference type="NCBI Taxonomy" id="33528"/>
    <lineage>
        <taxon>Eukaryota</taxon>
        <taxon>Metazoa</taxon>
        <taxon>Chordata</taxon>
        <taxon>Craniata</taxon>
        <taxon>Vertebrata</taxon>
        <taxon>Euteleostomi</taxon>
        <taxon>Actinopterygii</taxon>
        <taxon>Neopterygii</taxon>
        <taxon>Teleostei</taxon>
        <taxon>Neoteleostei</taxon>
        <taxon>Acanthomorphata</taxon>
        <taxon>Ovalentaria</taxon>
        <taxon>Atherinomorphae</taxon>
        <taxon>Cyprinodontiformes</taxon>
        <taxon>Poeciliidae</taxon>
        <taxon>Poeciliinae</taxon>
        <taxon>Gambusia</taxon>
    </lineage>
</organism>
<dbReference type="InterPro" id="IPR002345">
    <property type="entry name" value="Lipocalin"/>
</dbReference>
<evidence type="ECO:0000259" key="3">
    <source>
        <dbReference type="Pfam" id="PF00061"/>
    </source>
</evidence>
<evidence type="ECO:0000256" key="2">
    <source>
        <dbReference type="SAM" id="SignalP"/>
    </source>
</evidence>
<dbReference type="SUPFAM" id="SSF50814">
    <property type="entry name" value="Lipocalins"/>
    <property type="match status" value="1"/>
</dbReference>
<name>A0A315VTA6_GAMAF</name>
<feature type="signal peptide" evidence="2">
    <location>
        <begin position="1"/>
        <end position="18"/>
    </location>
</feature>
<dbReference type="GO" id="GO:0036094">
    <property type="term" value="F:small molecule binding"/>
    <property type="evidence" value="ECO:0007669"/>
    <property type="project" value="InterPro"/>
</dbReference>
<gene>
    <name evidence="4" type="ORF">CCH79_00001932</name>
</gene>
<dbReference type="Pfam" id="PF00061">
    <property type="entry name" value="Lipocalin"/>
    <property type="match status" value="1"/>
</dbReference>
<comment type="caution">
    <text evidence="4">The sequence shown here is derived from an EMBL/GenBank/DDBJ whole genome shotgun (WGS) entry which is preliminary data.</text>
</comment>
<accession>A0A315VTA6</accession>
<dbReference type="InterPro" id="IPR000566">
    <property type="entry name" value="Lipocln_cytosolic_FA-bd_dom"/>
</dbReference>
<dbReference type="EMBL" id="NHOQ01001678">
    <property type="protein sequence ID" value="PWA22634.1"/>
    <property type="molecule type" value="Genomic_DNA"/>
</dbReference>
<dbReference type="PRINTS" id="PR00179">
    <property type="entry name" value="LIPOCALIN"/>
</dbReference>
<evidence type="ECO:0000256" key="1">
    <source>
        <dbReference type="ARBA" id="ARBA00006889"/>
    </source>
</evidence>
<dbReference type="AlphaFoldDB" id="A0A315VTA6"/>
<evidence type="ECO:0000313" key="5">
    <source>
        <dbReference type="Proteomes" id="UP000250572"/>
    </source>
</evidence>
<reference evidence="4 5" key="1">
    <citation type="journal article" date="2018" name="G3 (Bethesda)">
        <title>A High-Quality Reference Genome for the Invasive Mosquitofish Gambusia affinis Using a Chicago Library.</title>
        <authorList>
            <person name="Hoffberg S.L."/>
            <person name="Troendle N.J."/>
            <person name="Glenn T.C."/>
            <person name="Mahmud O."/>
            <person name="Louha S."/>
            <person name="Chalopin D."/>
            <person name="Bennetzen J.L."/>
            <person name="Mauricio R."/>
        </authorList>
    </citation>
    <scope>NUCLEOTIDE SEQUENCE [LARGE SCALE GENOMIC DNA]</scope>
    <source>
        <strain evidence="4">NE01/NJP1002.9</strain>
        <tissue evidence="4">Muscle</tissue>
    </source>
</reference>
<dbReference type="InterPro" id="IPR012674">
    <property type="entry name" value="Calycin"/>
</dbReference>
<proteinExistence type="inferred from homology"/>
<comment type="similarity">
    <text evidence="1">Belongs to the calycin superfamily. Lipocalin family.</text>
</comment>
<dbReference type="Proteomes" id="UP000250572">
    <property type="component" value="Unassembled WGS sequence"/>
</dbReference>
<dbReference type="Gene3D" id="2.40.128.20">
    <property type="match status" value="1"/>
</dbReference>
<feature type="chain" id="PRO_5016251845" description="Lipocalin/cytosolic fatty-acid binding domain-containing protein" evidence="2">
    <location>
        <begin position="19"/>
        <end position="175"/>
    </location>
</feature>
<evidence type="ECO:0000313" key="4">
    <source>
        <dbReference type="EMBL" id="PWA22634.1"/>
    </source>
</evidence>
<dbReference type="PRINTS" id="PR01254">
    <property type="entry name" value="PGNDSYNTHASE"/>
</dbReference>
<sequence length="175" mass="19749">MTPLLVLLGAALCSLTMSTEIVPQADFNAQAARGKWYLIGFATNSRWFVNIKNRMKMGIATLEPTAEGDVDLSYSTLRADGSCWRKSHQVNKTDMPGKFRSVSERWGSTNDLIMVDVKYDDYALIYDVKTKLKVTKLVHLYGRRNEVSPEVKEKFRQLALDAGILAENIVFLPKN</sequence>
<feature type="non-terminal residue" evidence="4">
    <location>
        <position position="175"/>
    </location>
</feature>
<dbReference type="STRING" id="33528.ENSGAFP00000004094"/>
<feature type="domain" description="Lipocalin/cytosolic fatty-acid binding" evidence="3">
    <location>
        <begin position="34"/>
        <end position="174"/>
    </location>
</feature>
<dbReference type="PANTHER" id="PTHR11430">
    <property type="entry name" value="LIPOCALIN"/>
    <property type="match status" value="1"/>
</dbReference>
<dbReference type="PANTHER" id="PTHR11430:SF133">
    <property type="entry name" value="LIPOCALIN"/>
    <property type="match status" value="1"/>
</dbReference>
<keyword evidence="2" id="KW-0732">Signal</keyword>